<proteinExistence type="predicted"/>
<feature type="domain" description="NAD-dependent epimerase/dehydratase" evidence="2">
    <location>
        <begin position="66"/>
        <end position="315"/>
    </location>
</feature>
<dbReference type="GO" id="GO:0016616">
    <property type="term" value="F:oxidoreductase activity, acting on the CH-OH group of donors, NAD or NADP as acceptor"/>
    <property type="evidence" value="ECO:0007669"/>
    <property type="project" value="TreeGrafter"/>
</dbReference>
<dbReference type="AlphaFoldDB" id="A0A830HCZ5"/>
<accession>A0A830HCZ5</accession>
<dbReference type="InterPro" id="IPR036291">
    <property type="entry name" value="NAD(P)-bd_dom_sf"/>
</dbReference>
<gene>
    <name evidence="3" type="ORF">PPROV_000365700</name>
</gene>
<keyword evidence="1" id="KW-0560">Oxidoreductase</keyword>
<name>A0A830HCZ5_9CHLO</name>
<dbReference type="Pfam" id="PF01370">
    <property type="entry name" value="Epimerase"/>
    <property type="match status" value="1"/>
</dbReference>
<sequence>MAFTRERGSETPNYEDDWGFVERRGETAWGNAATFLITHTPTCTPFPPHAMSNDAWSWPDDDDVTVAVTGATGYLAAHVVRVLLEKGCKVHGTVRDMGEEGRYWPLQCLPNAPKNLRLYEAELDDEDAFFTAFLGCDAVVHLASPFFTRVADDADAEERLLKPAVEGTQNVLRACKRTGIKRVVLTSSIAAMYRQRPDASFANGVPPAITDDTWSDVDFMRETKQWYPLSKTLAEKAAIEFAEAEQLDVRVCNPSLVLGPAITPHLNESLKSVKVLVDGKRKELKNYILGVVDVRDAAEAHYLLLAREEAKGRHLCLGQFVDFLKVRDEVAEIVGFSRFTAAVIGGPKDVPSFNVSKLNKLGMKYRPLTECLEDCLQGLVNHGHLR</sequence>
<keyword evidence="4" id="KW-1185">Reference proteome</keyword>
<evidence type="ECO:0000259" key="2">
    <source>
        <dbReference type="Pfam" id="PF01370"/>
    </source>
</evidence>
<dbReference type="InterPro" id="IPR050425">
    <property type="entry name" value="NAD(P)_dehydrat-like"/>
</dbReference>
<dbReference type="PANTHER" id="PTHR10366">
    <property type="entry name" value="NAD DEPENDENT EPIMERASE/DEHYDRATASE"/>
    <property type="match status" value="1"/>
</dbReference>
<dbReference type="Proteomes" id="UP000660262">
    <property type="component" value="Unassembled WGS sequence"/>
</dbReference>
<dbReference type="EMBL" id="BNJQ01000009">
    <property type="protein sequence ID" value="GHP04905.1"/>
    <property type="molecule type" value="Genomic_DNA"/>
</dbReference>
<dbReference type="InterPro" id="IPR001509">
    <property type="entry name" value="Epimerase_deHydtase"/>
</dbReference>
<comment type="caution">
    <text evidence="3">The sequence shown here is derived from an EMBL/GenBank/DDBJ whole genome shotgun (WGS) entry which is preliminary data.</text>
</comment>
<dbReference type="Gene3D" id="3.40.50.720">
    <property type="entry name" value="NAD(P)-binding Rossmann-like Domain"/>
    <property type="match status" value="1"/>
</dbReference>
<organism evidence="3 4">
    <name type="scientific">Pycnococcus provasolii</name>
    <dbReference type="NCBI Taxonomy" id="41880"/>
    <lineage>
        <taxon>Eukaryota</taxon>
        <taxon>Viridiplantae</taxon>
        <taxon>Chlorophyta</taxon>
        <taxon>Pseudoscourfieldiophyceae</taxon>
        <taxon>Pseudoscourfieldiales</taxon>
        <taxon>Pycnococcaceae</taxon>
        <taxon>Pycnococcus</taxon>
    </lineage>
</organism>
<evidence type="ECO:0000256" key="1">
    <source>
        <dbReference type="ARBA" id="ARBA00023002"/>
    </source>
</evidence>
<evidence type="ECO:0000313" key="3">
    <source>
        <dbReference type="EMBL" id="GHP04905.1"/>
    </source>
</evidence>
<dbReference type="SUPFAM" id="SSF51735">
    <property type="entry name" value="NAD(P)-binding Rossmann-fold domains"/>
    <property type="match status" value="1"/>
</dbReference>
<dbReference type="FunFam" id="3.40.50.720:FF:000085">
    <property type="entry name" value="Dihydroflavonol reductase"/>
    <property type="match status" value="1"/>
</dbReference>
<protein>
    <recommendedName>
        <fullName evidence="2">NAD-dependent epimerase/dehydratase domain-containing protein</fullName>
    </recommendedName>
</protein>
<reference evidence="3" key="1">
    <citation type="submission" date="2020-10" db="EMBL/GenBank/DDBJ databases">
        <title>Unveiling of a novel bifunctional photoreceptor, Dualchrome1, isolated from a cosmopolitan green alga.</title>
        <authorList>
            <person name="Suzuki S."/>
            <person name="Kawachi M."/>
        </authorList>
    </citation>
    <scope>NUCLEOTIDE SEQUENCE</scope>
    <source>
        <strain evidence="3">NIES 2893</strain>
    </source>
</reference>
<evidence type="ECO:0000313" key="4">
    <source>
        <dbReference type="Proteomes" id="UP000660262"/>
    </source>
</evidence>
<dbReference type="OrthoDB" id="2735536at2759"/>
<dbReference type="PANTHER" id="PTHR10366:SF369">
    <property type="entry name" value="CINNAMOYL-COA REDUCTASE-LIKE PROTEIN"/>
    <property type="match status" value="1"/>
</dbReference>